<dbReference type="InterPro" id="IPR027417">
    <property type="entry name" value="P-loop_NTPase"/>
</dbReference>
<feature type="domain" description="Alphavirus-like MT" evidence="11">
    <location>
        <begin position="79"/>
        <end position="267"/>
    </location>
</feature>
<proteinExistence type="inferred from homology"/>
<dbReference type="EMBL" id="MZ170696">
    <property type="protein sequence ID" value="UCY33659.1"/>
    <property type="molecule type" value="Genomic_RNA"/>
</dbReference>
<dbReference type="Pfam" id="PF01443">
    <property type="entry name" value="Viral_helicase1"/>
    <property type="match status" value="1"/>
</dbReference>
<dbReference type="GO" id="GO:0003723">
    <property type="term" value="F:RNA binding"/>
    <property type="evidence" value="ECO:0007669"/>
    <property type="project" value="InterPro"/>
</dbReference>
<keyword evidence="6" id="KW-0378">Hydrolase</keyword>
<dbReference type="GO" id="GO:0005524">
    <property type="term" value="F:ATP binding"/>
    <property type="evidence" value="ECO:0007669"/>
    <property type="project" value="UniProtKB-KW"/>
</dbReference>
<keyword evidence="4" id="KW-0808">Transferase</keyword>
<organism evidence="12 13">
    <name type="scientific">water chestnut virus A</name>
    <dbReference type="NCBI Taxonomy" id="2884706"/>
    <lineage>
        <taxon>Viruses</taxon>
        <taxon>Riboviria</taxon>
        <taxon>Orthornavirae</taxon>
        <taxon>Kitrinoviricota</taxon>
        <taxon>Alsuviricetes</taxon>
        <taxon>Martellivirales</taxon>
        <taxon>Bromoviridae</taxon>
        <taxon>Ilarvirus</taxon>
        <taxon>Ilarvirus WCVA</taxon>
    </lineage>
</organism>
<evidence type="ECO:0000256" key="8">
    <source>
        <dbReference type="ARBA" id="ARBA00023184"/>
    </source>
</evidence>
<dbReference type="GO" id="GO:0006396">
    <property type="term" value="P:RNA processing"/>
    <property type="evidence" value="ECO:0007669"/>
    <property type="project" value="InterPro"/>
</dbReference>
<dbReference type="GO" id="GO:0044167">
    <property type="term" value="C:host cell endoplasmic reticulum membrane"/>
    <property type="evidence" value="ECO:0007669"/>
    <property type="project" value="UniProtKB-SubCell"/>
</dbReference>
<sequence length="1114" mass="125069">MSSSSVSYAAISELLTDTLRRQCTDETTAVGRLFAEEAQRVVKSGFGTGQSVRPLKISFQLTAEQQALLKKNFPGRTIEFSNSSSSSHSFAAAHRLLETDFVYQCFGDENSTIIDLGGNYVSHLKQKRYNIHCCCPLLDVRDCARHTERLMSYHTFKSKHPEEANDVNFCENTFQTCPESADYAMAIHSTSDLPLGELCTALKEKKVKKFICTMMVDPEMLIRDRGVIEHFNVEWSVDRIADRIYFDFIDAPCLGYDHKFSILMEYLKICTVVVGDTAFRVERKQDFSGVMVIDITLCSGYKPGMPLHAGRSCAWFTKLKSKTVVHVADVNVTHPEYDVVAKRKILVDTKVLTRVSEAAFRQYKPNVDAPSAIQSISTMLSSATNHCIINGVTMIAGTPLRIEDYVPVATTIYARVKRLYDTIHKTLNSMDDLLKFSKERKSTAVTESLKTVVEKLGLNQVSFGDELDTSKMKSNADYNIPINLFSAFIGKMSKTPPVMINADEAFMTSDYMLSPLRAFLKAIGSIPDRIITEKDEAGRESDFLCYNSFIKQIRSLKGFISGHYTTTSPLLSDPEMFIPLEIVMELSSKRIGDVLTVKQLKKNIDEKINKSNADRIASQIENERKRREQEKALLQIAAWVQAHPDGKIPAGLGNTEFIPKLLETRTLETEVETVDKPVINPYADAINEAIEYLDSTSAIAKKRLESLGEHCQWKNRYFSTLWAGDDSRRVYIPSSNKWCGPTTESPGPKAQYERGMSKDGYVIMHWEDGKVSETCRKSLLNHNIILFDDSCVFSSAERILPSLKKALTMDCDFKVTIMDGVAGCGKTTQIKSMVDLNGENPDLILTSNRSSADELKATIKGSQLILNRYVRTSDSYLMANNPPKSKRILFDECFMQHAGCIYAAATLAQCAELIAYGDTEQIPFISRNDTMVLKRHKLDGTIVEQKLTYRCPIDATAALSHFLYKKKRPVKTKRAVMRSIQVIPINSVSQIEQDKNAVYVTHTQAEKMALKSSPGFSNLRVFTTHEVQGGTFDKVFFVRISRTSNHLYSGKHPLVGPCHALVALSRHKSEFKYFTTAFSDSDDILLKACNSVISASDDEISIYLHTLCEIEEIK</sequence>
<reference evidence="12" key="1">
    <citation type="journal article" date="2021" name="Arch. Virol.">
        <title>Complete genome sequence of a putative novel ilarvirus isolated from Eleocharis dulcis.</title>
        <authorList>
            <person name="Lv L."/>
            <person name="Wu X."/>
            <person name="Weng J."/>
            <person name="Lai Y."/>
            <person name="Han K."/>
            <person name="Lu Y."/>
            <person name="Peng J."/>
            <person name="Lin L."/>
            <person name="Rao S."/>
            <person name="Wu G."/>
            <person name="Chen J."/>
            <person name="Zheng H."/>
            <person name="Jiang W."/>
            <person name="Yan F."/>
        </authorList>
    </citation>
    <scope>NUCLEOTIDE SEQUENCE</scope>
    <source>
        <strain evidence="12">Guangxi</strain>
    </source>
</reference>
<dbReference type="GO" id="GO:0016556">
    <property type="term" value="P:mRNA modification"/>
    <property type="evidence" value="ECO:0007669"/>
    <property type="project" value="InterPro"/>
</dbReference>
<evidence type="ECO:0000256" key="3">
    <source>
        <dbReference type="ARBA" id="ARBA00020856"/>
    </source>
</evidence>
<feature type="coiled-coil region" evidence="9">
    <location>
        <begin position="610"/>
        <end position="637"/>
    </location>
</feature>
<evidence type="ECO:0000256" key="4">
    <source>
        <dbReference type="ARBA" id="ARBA00022679"/>
    </source>
</evidence>
<dbReference type="Pfam" id="PF01660">
    <property type="entry name" value="Vmethyltransf"/>
    <property type="match status" value="1"/>
</dbReference>
<evidence type="ECO:0000259" key="11">
    <source>
        <dbReference type="PROSITE" id="PS51743"/>
    </source>
</evidence>
<comment type="subcellular location">
    <subcellularLocation>
        <location evidence="1">Host endoplasmic reticulum membrane</location>
        <topology evidence="1">Peripheral membrane protein</topology>
    </subcellularLocation>
</comment>
<protein>
    <recommendedName>
        <fullName evidence="3">Replication protein 1a</fullName>
    </recommendedName>
</protein>
<evidence type="ECO:0000256" key="6">
    <source>
        <dbReference type="ARBA" id="ARBA00022801"/>
    </source>
</evidence>
<evidence type="ECO:0000256" key="9">
    <source>
        <dbReference type="SAM" id="Coils"/>
    </source>
</evidence>
<keyword evidence="13" id="KW-1185">Reference proteome</keyword>
<dbReference type="SUPFAM" id="SSF52540">
    <property type="entry name" value="P-loop containing nucleoside triphosphate hydrolases"/>
    <property type="match status" value="1"/>
</dbReference>
<dbReference type="InterPro" id="IPR002588">
    <property type="entry name" value="Alphavirus-like_MT_dom"/>
</dbReference>
<dbReference type="GO" id="GO:0016787">
    <property type="term" value="F:hydrolase activity"/>
    <property type="evidence" value="ECO:0007669"/>
    <property type="project" value="UniProtKB-KW"/>
</dbReference>
<evidence type="ECO:0000259" key="10">
    <source>
        <dbReference type="PROSITE" id="PS51657"/>
    </source>
</evidence>
<dbReference type="InterPro" id="IPR027351">
    <property type="entry name" value="(+)RNA_virus_helicase_core_dom"/>
</dbReference>
<keyword evidence="5" id="KW-0547">Nucleotide-binding</keyword>
<dbReference type="Gene3D" id="3.40.50.300">
    <property type="entry name" value="P-loop containing nucleotide triphosphate hydrolases"/>
    <property type="match status" value="2"/>
</dbReference>
<evidence type="ECO:0000256" key="1">
    <source>
        <dbReference type="ARBA" id="ARBA00004291"/>
    </source>
</evidence>
<evidence type="ECO:0000256" key="7">
    <source>
        <dbReference type="ARBA" id="ARBA00022840"/>
    </source>
</evidence>
<evidence type="ECO:0000256" key="5">
    <source>
        <dbReference type="ARBA" id="ARBA00022741"/>
    </source>
</evidence>
<comment type="similarity">
    <text evidence="2">Belongs to the bromoviridae replication protein 1a family.</text>
</comment>
<keyword evidence="8" id="KW-1038">Host endoplasmic reticulum</keyword>
<dbReference type="PROSITE" id="PS51743">
    <property type="entry name" value="ALPHAVIRUS_MT"/>
    <property type="match status" value="1"/>
</dbReference>
<keyword evidence="7" id="KW-0067">ATP-binding</keyword>
<name>A0A8K1JZ69_9BROM</name>
<evidence type="ECO:0000313" key="12">
    <source>
        <dbReference type="EMBL" id="UCY33659.1"/>
    </source>
</evidence>
<accession>A0A8K1JZ69</accession>
<evidence type="ECO:0000313" key="13">
    <source>
        <dbReference type="Proteomes" id="UP001246130"/>
    </source>
</evidence>
<keyword evidence="9" id="KW-0175">Coiled coil</keyword>
<evidence type="ECO:0000256" key="2">
    <source>
        <dbReference type="ARBA" id="ARBA00010328"/>
    </source>
</evidence>
<dbReference type="Proteomes" id="UP001246130">
    <property type="component" value="Genome"/>
</dbReference>
<dbReference type="PROSITE" id="PS51657">
    <property type="entry name" value="PSRV_HELICASE"/>
    <property type="match status" value="1"/>
</dbReference>
<dbReference type="GO" id="GO:0008174">
    <property type="term" value="F:mRNA methyltransferase activity"/>
    <property type="evidence" value="ECO:0007669"/>
    <property type="project" value="UniProtKB-UniRule"/>
</dbReference>
<feature type="domain" description="(+)RNA virus helicase C-terminal" evidence="10">
    <location>
        <begin position="791"/>
        <end position="1109"/>
    </location>
</feature>